<dbReference type="GO" id="GO:0032543">
    <property type="term" value="P:mitochondrial translation"/>
    <property type="evidence" value="ECO:0007669"/>
    <property type="project" value="UniProtKB-UniRule"/>
</dbReference>
<keyword evidence="1 5" id="KW-0436">Ligase</keyword>
<dbReference type="GO" id="GO:0005524">
    <property type="term" value="F:ATP binding"/>
    <property type="evidence" value="ECO:0007669"/>
    <property type="project" value="UniProtKB-KW"/>
</dbReference>
<feature type="active site" description="Acyl-ester intermediate" evidence="5">
    <location>
        <position position="164"/>
    </location>
</feature>
<evidence type="ECO:0000256" key="2">
    <source>
        <dbReference type="ARBA" id="ARBA00022741"/>
    </source>
</evidence>
<dbReference type="PANTHER" id="PTHR11895:SF7">
    <property type="entry name" value="GLUTAMYL-TRNA(GLN) AMIDOTRANSFERASE SUBUNIT A, MITOCHONDRIAL"/>
    <property type="match status" value="1"/>
</dbReference>
<keyword evidence="2 5" id="KW-0547">Nucleotide-binding</keyword>
<sequence length="513" mass="55078">MSLIKEAERCLANRATYATLNAFISPLHTPPSWRERVAEAEARRQRGQLKSRLDGKLIAIKDNICTQEPSTTTCASRILDTFTSPYNATVVQRLEDAGAVIAGKTNMDEFGMGSHSTNSHFGRVVNPVNANIEPVSAGGSSGGSAIAVATDQCYAALGTDTGGSVRLPASYTGIFGFKPSYGLLSRWGVVAYANSLDTVGIFGKTVPTIRDVFETLNHHDPHDPTSLSPNTRSHLLSSLSSSPKKSLRIGVPLEYNISELSPSVRTAWLKTLHTLQSNGHTLHPISLPNTRHALSSYYVLAPAEASSNLAKYDGVRYGTRDTSKPDTEGGVLYAKTRGDGFGEEVKRRIVLGAFTLSADAIGNYFIQAQKVRRLVQRDFNAAFSRPNPLLDEVQGQGQGQGEGRDTTTVMRKEGSEKVDVLVCPTAPTLPPTLRSLETQSPLQAYVNDVFTVPSSLAGLPSLNVPVPVQGPEAEESGVSTTGMQIIGQFGDDQLVLDIGEMIHETGRLTDSGH</sequence>
<comment type="subcellular location">
    <subcellularLocation>
        <location evidence="5">Mitochondrion</location>
    </subcellularLocation>
</comment>
<organism evidence="8 9">
    <name type="scientific">Ascosphaera apis ARSEF 7405</name>
    <dbReference type="NCBI Taxonomy" id="392613"/>
    <lineage>
        <taxon>Eukaryota</taxon>
        <taxon>Fungi</taxon>
        <taxon>Dikarya</taxon>
        <taxon>Ascomycota</taxon>
        <taxon>Pezizomycotina</taxon>
        <taxon>Eurotiomycetes</taxon>
        <taxon>Eurotiomycetidae</taxon>
        <taxon>Onygenales</taxon>
        <taxon>Ascosphaeraceae</taxon>
        <taxon>Ascosphaera</taxon>
    </lineage>
</organism>
<dbReference type="HAMAP" id="MF_00120">
    <property type="entry name" value="GatA"/>
    <property type="match status" value="1"/>
</dbReference>
<name>A0A162IBS3_9EURO</name>
<evidence type="ECO:0000256" key="3">
    <source>
        <dbReference type="ARBA" id="ARBA00022840"/>
    </source>
</evidence>
<dbReference type="EMBL" id="AZGZ01000050">
    <property type="protein sequence ID" value="KZZ86712.1"/>
    <property type="molecule type" value="Genomic_DNA"/>
</dbReference>
<dbReference type="GO" id="GO:0005739">
    <property type="term" value="C:mitochondrion"/>
    <property type="evidence" value="ECO:0007669"/>
    <property type="project" value="UniProtKB-SubCell"/>
</dbReference>
<protein>
    <recommendedName>
        <fullName evidence="5">Glutamyl-tRNA(Gln) amidotransferase subunit A, mitochondrial</fullName>
        <shortName evidence="5">Glu-AdT subunit A</shortName>
        <ecNumber evidence="5">6.3.5.7</ecNumber>
    </recommendedName>
</protein>
<reference evidence="8 9" key="1">
    <citation type="journal article" date="2016" name="Genome Biol. Evol.">
        <title>Divergent and convergent evolution of fungal pathogenicity.</title>
        <authorList>
            <person name="Shang Y."/>
            <person name="Xiao G."/>
            <person name="Zheng P."/>
            <person name="Cen K."/>
            <person name="Zhan S."/>
            <person name="Wang C."/>
        </authorList>
    </citation>
    <scope>NUCLEOTIDE SEQUENCE [LARGE SCALE GENOMIC DNA]</scope>
    <source>
        <strain evidence="8 9">ARSEF 7405</strain>
    </source>
</reference>
<feature type="active site" description="Charge relay system" evidence="5">
    <location>
        <position position="61"/>
    </location>
</feature>
<dbReference type="Proteomes" id="UP000242877">
    <property type="component" value="Unassembled WGS sequence"/>
</dbReference>
<comment type="similarity">
    <text evidence="5">Belongs to the amidase family. GatA subfamily.</text>
</comment>
<keyword evidence="5" id="KW-0496">Mitochondrion</keyword>
<feature type="region of interest" description="Disordered" evidence="6">
    <location>
        <begin position="387"/>
        <end position="407"/>
    </location>
</feature>
<feature type="region of interest" description="Disordered" evidence="6">
    <location>
        <begin position="220"/>
        <end position="239"/>
    </location>
</feature>
<dbReference type="AlphaFoldDB" id="A0A162IBS3"/>
<evidence type="ECO:0000313" key="9">
    <source>
        <dbReference type="Proteomes" id="UP000242877"/>
    </source>
</evidence>
<proteinExistence type="inferred from homology"/>
<dbReference type="PANTHER" id="PTHR11895">
    <property type="entry name" value="TRANSAMIDASE"/>
    <property type="match status" value="1"/>
</dbReference>
<dbReference type="Pfam" id="PF01425">
    <property type="entry name" value="Amidase"/>
    <property type="match status" value="1"/>
</dbReference>
<dbReference type="OrthoDB" id="421993at2759"/>
<dbReference type="GO" id="GO:0050567">
    <property type="term" value="F:glutaminyl-tRNA synthase (glutamine-hydrolyzing) activity"/>
    <property type="evidence" value="ECO:0007669"/>
    <property type="project" value="UniProtKB-UniRule"/>
</dbReference>
<dbReference type="GO" id="GO:0070681">
    <property type="term" value="P:glutaminyl-tRNAGln biosynthesis via transamidation"/>
    <property type="evidence" value="ECO:0007669"/>
    <property type="project" value="UniProtKB-UniRule"/>
</dbReference>
<evidence type="ECO:0000259" key="7">
    <source>
        <dbReference type="Pfam" id="PF01425"/>
    </source>
</evidence>
<keyword evidence="3 5" id="KW-0067">ATP-binding</keyword>
<dbReference type="InterPro" id="IPR036928">
    <property type="entry name" value="AS_sf"/>
</dbReference>
<dbReference type="SUPFAM" id="SSF75304">
    <property type="entry name" value="Amidase signature (AS) enzymes"/>
    <property type="match status" value="1"/>
</dbReference>
<dbReference type="EC" id="6.3.5.7" evidence="5"/>
<gene>
    <name evidence="8" type="ORF">AAP_06286</name>
</gene>
<evidence type="ECO:0000256" key="5">
    <source>
        <dbReference type="HAMAP-Rule" id="MF_03150"/>
    </source>
</evidence>
<comment type="function">
    <text evidence="5">Allows the formation of correctly charged Gln-tRNA(Gln) through the transamidation of misacylated Glu-tRNA(Gln) in the mitochondria. The reaction takes place in the presence of glutamine and ATP through an activated gamma-phospho-Glu-tRNA(Gln).</text>
</comment>
<dbReference type="InterPro" id="IPR000120">
    <property type="entry name" value="Amidase"/>
</dbReference>
<accession>A0A162IBS3</accession>
<comment type="caution">
    <text evidence="8">The sequence shown here is derived from an EMBL/GenBank/DDBJ whole genome shotgun (WGS) entry which is preliminary data.</text>
</comment>
<dbReference type="InterPro" id="IPR023631">
    <property type="entry name" value="Amidase_dom"/>
</dbReference>
<feature type="domain" description="Amidase" evidence="7">
    <location>
        <begin position="29"/>
        <end position="496"/>
    </location>
</feature>
<dbReference type="NCBIfam" id="TIGR00132">
    <property type="entry name" value="gatA"/>
    <property type="match status" value="1"/>
</dbReference>
<evidence type="ECO:0000256" key="4">
    <source>
        <dbReference type="ARBA" id="ARBA00022917"/>
    </source>
</evidence>
<dbReference type="InterPro" id="IPR004412">
    <property type="entry name" value="GatA"/>
</dbReference>
<comment type="catalytic activity">
    <reaction evidence="5">
        <text>L-glutamyl-tRNA(Gln) + L-glutamine + ATP + H2O = L-glutaminyl-tRNA(Gln) + L-glutamate + ADP + phosphate + H(+)</text>
        <dbReference type="Rhea" id="RHEA:17521"/>
        <dbReference type="Rhea" id="RHEA-COMP:9681"/>
        <dbReference type="Rhea" id="RHEA-COMP:9684"/>
        <dbReference type="ChEBI" id="CHEBI:15377"/>
        <dbReference type="ChEBI" id="CHEBI:15378"/>
        <dbReference type="ChEBI" id="CHEBI:29985"/>
        <dbReference type="ChEBI" id="CHEBI:30616"/>
        <dbReference type="ChEBI" id="CHEBI:43474"/>
        <dbReference type="ChEBI" id="CHEBI:58359"/>
        <dbReference type="ChEBI" id="CHEBI:78520"/>
        <dbReference type="ChEBI" id="CHEBI:78521"/>
        <dbReference type="ChEBI" id="CHEBI:456216"/>
        <dbReference type="EC" id="6.3.5.7"/>
    </reaction>
</comment>
<keyword evidence="4 5" id="KW-0648">Protein biosynthesis</keyword>
<evidence type="ECO:0000256" key="6">
    <source>
        <dbReference type="SAM" id="MobiDB-lite"/>
    </source>
</evidence>
<dbReference type="VEuPathDB" id="FungiDB:AAP_06286"/>
<dbReference type="GO" id="GO:0030956">
    <property type="term" value="C:glutamyl-tRNA(Gln) amidotransferase complex"/>
    <property type="evidence" value="ECO:0007669"/>
    <property type="project" value="UniProtKB-UniRule"/>
</dbReference>
<dbReference type="Gene3D" id="3.90.1300.10">
    <property type="entry name" value="Amidase signature (AS) domain"/>
    <property type="match status" value="1"/>
</dbReference>
<keyword evidence="8" id="KW-0808">Transferase</keyword>
<keyword evidence="9" id="KW-1185">Reference proteome</keyword>
<feature type="active site" description="Charge relay system" evidence="5">
    <location>
        <position position="140"/>
    </location>
</feature>
<evidence type="ECO:0000256" key="1">
    <source>
        <dbReference type="ARBA" id="ARBA00022598"/>
    </source>
</evidence>
<comment type="subunit">
    <text evidence="5">Subunit of the heterotrimeric GatCAB amidotransferase (AdT) complex, composed of A, B and C subunits.</text>
</comment>
<dbReference type="GO" id="GO:0016740">
    <property type="term" value="F:transferase activity"/>
    <property type="evidence" value="ECO:0007669"/>
    <property type="project" value="UniProtKB-KW"/>
</dbReference>
<evidence type="ECO:0000313" key="8">
    <source>
        <dbReference type="EMBL" id="KZZ86712.1"/>
    </source>
</evidence>